<proteinExistence type="predicted"/>
<gene>
    <name evidence="2" type="ORF">CAMPLR22A2D_LOCUS2549</name>
</gene>
<evidence type="ECO:0000313" key="3">
    <source>
        <dbReference type="Proteomes" id="UP000280104"/>
    </source>
</evidence>
<evidence type="ECO:0000313" key="2">
    <source>
        <dbReference type="EMBL" id="SPT17939.1"/>
    </source>
</evidence>
<dbReference type="EMBL" id="LS480641">
    <property type="protein sequence ID" value="SPT17939.1"/>
    <property type="molecule type" value="Genomic_DNA"/>
</dbReference>
<dbReference type="Gramene" id="TraesCAD_scaffold_023563_01G000100.1">
    <property type="protein sequence ID" value="TraesCAD_scaffold_023563_01G000100.1"/>
    <property type="gene ID" value="TraesCAD_scaffold_023563_01G000100"/>
</dbReference>
<dbReference type="PANTHER" id="PTHR16057">
    <property type="entry name" value="WINS1, 2 PROTEIN"/>
    <property type="match status" value="1"/>
</dbReference>
<dbReference type="Proteomes" id="UP000280104">
    <property type="component" value="Chromosome II"/>
</dbReference>
<protein>
    <recommendedName>
        <fullName evidence="1">Protein Lines C-terminal domain-containing protein</fullName>
    </recommendedName>
</protein>
<dbReference type="PANTHER" id="PTHR16057:SF1">
    <property type="entry name" value="PROTEIN LINES HOMOLOG 1"/>
    <property type="match status" value="1"/>
</dbReference>
<dbReference type="Gramene" id="TraesROB_scaffold_029145_01G000100.1">
    <property type="protein sequence ID" value="TraesROB_scaffold_029145_01G000100.1"/>
    <property type="gene ID" value="TraesROB_scaffold_029145_01G000100"/>
</dbReference>
<dbReference type="Gramene" id="TraesLAC2D03G01136270.1">
    <property type="protein sequence ID" value="TraesLAC2D03G01136270.1"/>
    <property type="gene ID" value="TraesLAC2D03G01136270"/>
</dbReference>
<dbReference type="InterPro" id="IPR024875">
    <property type="entry name" value="Protein_Lines"/>
</dbReference>
<name>A0A7H4LH51_WHEAT</name>
<organism evidence="2 3">
    <name type="scientific">Triticum aestivum</name>
    <name type="common">Wheat</name>
    <dbReference type="NCBI Taxonomy" id="4565"/>
    <lineage>
        <taxon>Eukaryota</taxon>
        <taxon>Viridiplantae</taxon>
        <taxon>Streptophyta</taxon>
        <taxon>Embryophyta</taxon>
        <taxon>Tracheophyta</taxon>
        <taxon>Spermatophyta</taxon>
        <taxon>Magnoliopsida</taxon>
        <taxon>Liliopsida</taxon>
        <taxon>Poales</taxon>
        <taxon>Poaceae</taxon>
        <taxon>BOP clade</taxon>
        <taxon>Pooideae</taxon>
        <taxon>Triticodae</taxon>
        <taxon>Triticeae</taxon>
        <taxon>Triticinae</taxon>
        <taxon>Triticum</taxon>
    </lineage>
</organism>
<dbReference type="InterPro" id="IPR029415">
    <property type="entry name" value="Lines_C"/>
</dbReference>
<sequence>MVKSQKRKLYMGQILLNYAKRSKHEILPPGEEMAERPRWQERQQLARLCDLVADSLLPHLESEPLATRRPQLTREEERRILVALSRVNKAIRGWDDDEVDDGEQGCASEQIVSCSEEAHSCCLPPDHHFDDGFSCLANIISIVVGLLHLCSDYIKHSAGNILMAISNSLMKFEAVWIQFVELVWAAIHTVSTCAHNHSTINATKDSVGCSSAAESISHDTTTKSTSITSFIAVLKLRCVNTSRQIMTCLFRVLHIILKLLKLNDSEMKDDFICLSIHHIQKLHWDPGYQLNAGKVVSIVTDDRHSLSKDAAQFGIVSGSLLQLFCSLFEQSDTEDTDRRDIFVKLADAIPRLATFLQEQQDIPKSLSQYSKHKILMLMIRLKPHIQQNCSHIVCLLKLLRGHFQSPLHEPMFQHSTKLENCLEGSPFLLSGVSLGELQDKSTRHLQRQAMYLFLSCSIVLACSGDDSRLKCSCKRDQCCHKGQGCTDNCNYFGLSEISVWFQRCCLDKILDSKSSTDIVLCFLQLYMEEDDMLFIILLQLLDAPLISLAIDKMETKWTSELIGAKLFSIVFDPVHIFHQWLSLLHYDHLVLVDYLISKDVGVHCAQYLLRCLRLVSGCWDAFVDDSVYEAQIQKFNCKRQRTLKNINSFTGSSMGGTKLGSSHDKENKSKKQLFLSAKVCLLSLKRTLEDLHKKDLFPYNPKPLLKSLSRFEELCAQY</sequence>
<feature type="domain" description="Protein Lines C-terminal" evidence="1">
    <location>
        <begin position="678"/>
        <end position="713"/>
    </location>
</feature>
<evidence type="ECO:0000259" key="1">
    <source>
        <dbReference type="Pfam" id="PF14695"/>
    </source>
</evidence>
<reference evidence="2 3" key="1">
    <citation type="submission" date="2018-05" db="EMBL/GenBank/DDBJ databases">
        <authorList>
            <person name="Thind KAUR A."/>
        </authorList>
    </citation>
    <scope>NUCLEOTIDE SEQUENCE [LARGE SCALE GENOMIC DNA]</scope>
</reference>
<dbReference type="Pfam" id="PF14695">
    <property type="entry name" value="LINES_C"/>
    <property type="match status" value="1"/>
</dbReference>
<accession>A0A7H4LH51</accession>
<dbReference type="Gramene" id="TraesNOR2D03G01201190.1">
    <property type="protein sequence ID" value="TraesNOR2D03G01201190.1"/>
    <property type="gene ID" value="TraesNOR2D03G01201190"/>
</dbReference>
<dbReference type="AlphaFoldDB" id="A0A7H4LH51"/>
<dbReference type="Gramene" id="TraesWEE_scaffold_085396_01G000100.1">
    <property type="protein sequence ID" value="TraesWEE_scaffold_085396_01G000100.1"/>
    <property type="gene ID" value="TraesWEE_scaffold_085396_01G000100"/>
</dbReference>
<dbReference type="Gramene" id="TraesCS2D03G0597600.1">
    <property type="protein sequence ID" value="TraesCS2D03G0597600.1.CDS"/>
    <property type="gene ID" value="TraesCS2D03G0597600"/>
</dbReference>